<dbReference type="InterPro" id="IPR002539">
    <property type="entry name" value="MaoC-like_dom"/>
</dbReference>
<dbReference type="GO" id="GO:0006633">
    <property type="term" value="P:fatty acid biosynthetic process"/>
    <property type="evidence" value="ECO:0007669"/>
    <property type="project" value="TreeGrafter"/>
</dbReference>
<dbReference type="Pfam" id="PF01575">
    <property type="entry name" value="MaoC_dehydratas"/>
    <property type="match status" value="1"/>
</dbReference>
<keyword evidence="3" id="KW-1185">Reference proteome</keyword>
<dbReference type="InterPro" id="IPR029069">
    <property type="entry name" value="HotDog_dom_sf"/>
</dbReference>
<dbReference type="EMBL" id="OX597824">
    <property type="protein sequence ID" value="CAI9730483.1"/>
    <property type="molecule type" value="Genomic_DNA"/>
</dbReference>
<organism evidence="2 3">
    <name type="scientific">Octopus vulgaris</name>
    <name type="common">Common octopus</name>
    <dbReference type="NCBI Taxonomy" id="6645"/>
    <lineage>
        <taxon>Eukaryota</taxon>
        <taxon>Metazoa</taxon>
        <taxon>Spiralia</taxon>
        <taxon>Lophotrochozoa</taxon>
        <taxon>Mollusca</taxon>
        <taxon>Cephalopoda</taxon>
        <taxon>Coleoidea</taxon>
        <taxon>Octopodiformes</taxon>
        <taxon>Octopoda</taxon>
        <taxon>Incirrata</taxon>
        <taxon>Octopodidae</taxon>
        <taxon>Octopus</taxon>
    </lineage>
</organism>
<dbReference type="CDD" id="cd03449">
    <property type="entry name" value="R_hydratase"/>
    <property type="match status" value="1"/>
</dbReference>
<reference evidence="2" key="1">
    <citation type="submission" date="2023-08" db="EMBL/GenBank/DDBJ databases">
        <authorList>
            <person name="Alioto T."/>
            <person name="Alioto T."/>
            <person name="Gomez Garrido J."/>
        </authorList>
    </citation>
    <scope>NUCLEOTIDE SEQUENCE</scope>
</reference>
<sequence length="206" mass="22866">MVTRKSVEGQGHGIVFPISVRQKKLTLKMKKVSEIAITHLLVKVNPEAITVLNTQYSRRYASRRTECDFKIGDSASLSRTFDHSHLKTLADLILDFNPIHFDPEYAKKTRFKQCIVHGVLINGLISAVIATHIPGPGAVYLSSSIEFPNALFVDEPVTSEVTVTSIKGMVMTLDTVATATDRDKIVLKGEAKVLVPKSRMKIVYEE</sequence>
<dbReference type="AlphaFoldDB" id="A0AA36BAH5"/>
<dbReference type="GO" id="GO:0018812">
    <property type="term" value="F:3-hydroxyacyl-CoA dehydratase activity"/>
    <property type="evidence" value="ECO:0007669"/>
    <property type="project" value="UniProtKB-ARBA"/>
</dbReference>
<evidence type="ECO:0000313" key="3">
    <source>
        <dbReference type="Proteomes" id="UP001162480"/>
    </source>
</evidence>
<evidence type="ECO:0000313" key="2">
    <source>
        <dbReference type="EMBL" id="CAI9730483.1"/>
    </source>
</evidence>
<dbReference type="GO" id="GO:0019171">
    <property type="term" value="F:(3R)-hydroxyacyl-[acyl-carrier-protein] dehydratase activity"/>
    <property type="evidence" value="ECO:0007669"/>
    <property type="project" value="TreeGrafter"/>
</dbReference>
<dbReference type="Proteomes" id="UP001162480">
    <property type="component" value="Chromosome 11"/>
</dbReference>
<dbReference type="PANTHER" id="PTHR43437:SF3">
    <property type="entry name" value="HYDROXYACYL-THIOESTER DEHYDRATASE TYPE 2, MITOCHONDRIAL"/>
    <property type="match status" value="1"/>
</dbReference>
<proteinExistence type="predicted"/>
<evidence type="ECO:0000259" key="1">
    <source>
        <dbReference type="Pfam" id="PF01575"/>
    </source>
</evidence>
<accession>A0AA36BAH5</accession>
<protein>
    <recommendedName>
        <fullName evidence="1">MaoC-like domain-containing protein</fullName>
    </recommendedName>
</protein>
<feature type="domain" description="MaoC-like" evidence="1">
    <location>
        <begin position="79"/>
        <end position="172"/>
    </location>
</feature>
<dbReference type="PANTHER" id="PTHR43437">
    <property type="entry name" value="HYDROXYACYL-THIOESTER DEHYDRATASE TYPE 2, MITOCHONDRIAL-RELATED"/>
    <property type="match status" value="1"/>
</dbReference>
<dbReference type="GO" id="GO:0005739">
    <property type="term" value="C:mitochondrion"/>
    <property type="evidence" value="ECO:0007669"/>
    <property type="project" value="TreeGrafter"/>
</dbReference>
<dbReference type="Gene3D" id="3.10.129.10">
    <property type="entry name" value="Hotdog Thioesterase"/>
    <property type="match status" value="1"/>
</dbReference>
<dbReference type="SUPFAM" id="SSF54637">
    <property type="entry name" value="Thioesterase/thiol ester dehydrase-isomerase"/>
    <property type="match status" value="1"/>
</dbReference>
<name>A0AA36BAH5_OCTVU</name>
<gene>
    <name evidence="2" type="ORF">OCTVUL_1B030552</name>
</gene>
<dbReference type="InterPro" id="IPR050965">
    <property type="entry name" value="UPF0336/Enoyl-CoA_hydratase"/>
</dbReference>